<sequence length="219" mass="24439">MIDKTLANICELQGVYNGCIYHQQTIMASTFPKDSSGSLLSALQMIEQVFDVAHSINKNYEEIYLLQDGSMLAAYRIKEAHIVLLLTDIKLNLPLTHLRVKLLISKWLETIDSRATSVLTATPVAPSLLVTTPAPAPLLGDEPINAATQQKLEALQKLLIHHLGPAANWLFSDALATWKQQYAQTQTNLPHLLDAFLPEFDVDTDRQQFQQQANQIINP</sequence>
<name>A0ABX7WTE9_9GAMM</name>
<keyword evidence="3" id="KW-1185">Reference proteome</keyword>
<dbReference type="InterPro" id="IPR058395">
    <property type="entry name" value="DUF8082"/>
</dbReference>
<dbReference type="Pfam" id="PF26309">
    <property type="entry name" value="DUF8082"/>
    <property type="match status" value="1"/>
</dbReference>
<evidence type="ECO:0000313" key="2">
    <source>
        <dbReference type="EMBL" id="QTR45663.1"/>
    </source>
</evidence>
<accession>A0ABX7WTE9</accession>
<dbReference type="RefSeq" id="WP_210222061.1">
    <property type="nucleotide sequence ID" value="NZ_CP072801.1"/>
</dbReference>
<evidence type="ECO:0000313" key="3">
    <source>
        <dbReference type="Proteomes" id="UP000672039"/>
    </source>
</evidence>
<proteinExistence type="predicted"/>
<organism evidence="2 3">
    <name type="scientific">Thiothrix litoralis</name>
    <dbReference type="NCBI Taxonomy" id="2891210"/>
    <lineage>
        <taxon>Bacteria</taxon>
        <taxon>Pseudomonadati</taxon>
        <taxon>Pseudomonadota</taxon>
        <taxon>Gammaproteobacteria</taxon>
        <taxon>Thiotrichales</taxon>
        <taxon>Thiotrichaceae</taxon>
        <taxon>Thiothrix</taxon>
    </lineage>
</organism>
<feature type="domain" description="DUF8082" evidence="1">
    <location>
        <begin position="151"/>
        <end position="217"/>
    </location>
</feature>
<dbReference type="EMBL" id="CP072801">
    <property type="protein sequence ID" value="QTR45663.1"/>
    <property type="molecule type" value="Genomic_DNA"/>
</dbReference>
<reference evidence="2 3" key="1">
    <citation type="submission" date="2021-04" db="EMBL/GenBank/DDBJ databases">
        <title>Genomics, taxonomy and metabolism of representatives of sulfur bacteria of the genus Thiothrix: Thiothrix fructosivorans QT, Thiothrix unzii A1T and three new species, Thiothrix subterranea sp. nov., Thiothrix litoralis sp. nov. and 'Candidatus Thiothrix anitrata' sp. nov.</title>
        <authorList>
            <person name="Ravin N.V."/>
            <person name="Smolyakov D."/>
            <person name="Rudenko T.S."/>
            <person name="Mardanov A.V."/>
            <person name="Beletsky A.V."/>
            <person name="Markov N.D."/>
            <person name="Fomenkov A.I."/>
            <person name="Roberts R.J."/>
            <person name="Karnachuk O.V."/>
            <person name="Novikov A."/>
            <person name="Grabovich M.Y."/>
        </authorList>
    </citation>
    <scope>NUCLEOTIDE SEQUENCE [LARGE SCALE GENOMIC DNA]</scope>
    <source>
        <strain evidence="2 3">AS</strain>
    </source>
</reference>
<evidence type="ECO:0000259" key="1">
    <source>
        <dbReference type="Pfam" id="PF26309"/>
    </source>
</evidence>
<protein>
    <recommendedName>
        <fullName evidence="1">DUF8082 domain-containing protein</fullName>
    </recommendedName>
</protein>
<dbReference type="Proteomes" id="UP000672039">
    <property type="component" value="Chromosome"/>
</dbReference>
<gene>
    <name evidence="2" type="ORF">J9253_16895</name>
</gene>